<evidence type="ECO:0000313" key="3">
    <source>
        <dbReference type="Proteomes" id="UP001201812"/>
    </source>
</evidence>
<proteinExistence type="predicted"/>
<organism evidence="2 3">
    <name type="scientific">Ditylenchus destructor</name>
    <dbReference type="NCBI Taxonomy" id="166010"/>
    <lineage>
        <taxon>Eukaryota</taxon>
        <taxon>Metazoa</taxon>
        <taxon>Ecdysozoa</taxon>
        <taxon>Nematoda</taxon>
        <taxon>Chromadorea</taxon>
        <taxon>Rhabditida</taxon>
        <taxon>Tylenchina</taxon>
        <taxon>Tylenchomorpha</taxon>
        <taxon>Sphaerularioidea</taxon>
        <taxon>Anguinidae</taxon>
        <taxon>Anguininae</taxon>
        <taxon>Ditylenchus</taxon>
    </lineage>
</organism>
<name>A0AAD4R237_9BILA</name>
<comment type="caution">
    <text evidence="2">The sequence shown here is derived from an EMBL/GenBank/DDBJ whole genome shotgun (WGS) entry which is preliminary data.</text>
</comment>
<evidence type="ECO:0000313" key="2">
    <source>
        <dbReference type="EMBL" id="KAI1704820.1"/>
    </source>
</evidence>
<accession>A0AAD4R237</accession>
<dbReference type="Proteomes" id="UP001201812">
    <property type="component" value="Unassembled WGS sequence"/>
</dbReference>
<reference evidence="2" key="1">
    <citation type="submission" date="2022-01" db="EMBL/GenBank/DDBJ databases">
        <title>Genome Sequence Resource for Two Populations of Ditylenchus destructor, the Migratory Endoparasitic Phytonematode.</title>
        <authorList>
            <person name="Zhang H."/>
            <person name="Lin R."/>
            <person name="Xie B."/>
        </authorList>
    </citation>
    <scope>NUCLEOTIDE SEQUENCE</scope>
    <source>
        <strain evidence="2">BazhouSP</strain>
    </source>
</reference>
<dbReference type="AlphaFoldDB" id="A0AAD4R237"/>
<sequence length="380" mass="43283">MRRSVGLSEMQANLEKEGHKGPNANKDRSKENTSNIATMDNGTMVEAFKYLNYCQLAKNSLVSKRFRNLIQTHRHSLALLYVDTIVMYSNSSELSVIKTFGKKLSPKAYNEWVIRNKYSKQAPIEDQVASSQNMPSGYRLSAHAHSKDLNNGEGSDRITAFFAEVEVNHENWPVFQHFVRLATDPFIYIDNMNLTPQTDVLNMLAGSINSDRLQCKGLIFILNGNSQESFTWAKDHVRCNQFSIHGKADLNEDEAFLDLFMTAGQCTSSVYVDFDDIFKAVLDFVQKFLDLENWDEYRGVLSIEGIEVLNDQNIEVLENDNAKFFVKEEHDEDDDNTELVFEFTNNAIGKKLQLFVTIFDNEDAAIYSASHGFSLKITNL</sequence>
<dbReference type="EMBL" id="JAKKPZ010000063">
    <property type="protein sequence ID" value="KAI1704820.1"/>
    <property type="molecule type" value="Genomic_DNA"/>
</dbReference>
<evidence type="ECO:0008006" key="4">
    <source>
        <dbReference type="Google" id="ProtNLM"/>
    </source>
</evidence>
<protein>
    <recommendedName>
        <fullName evidence="4">F-box domain-containing protein</fullName>
    </recommendedName>
</protein>
<gene>
    <name evidence="2" type="ORF">DdX_14042</name>
</gene>
<feature type="compositionally biased region" description="Basic and acidic residues" evidence="1">
    <location>
        <begin position="14"/>
        <end position="31"/>
    </location>
</feature>
<keyword evidence="3" id="KW-1185">Reference proteome</keyword>
<feature type="region of interest" description="Disordered" evidence="1">
    <location>
        <begin position="1"/>
        <end position="35"/>
    </location>
</feature>
<evidence type="ECO:0000256" key="1">
    <source>
        <dbReference type="SAM" id="MobiDB-lite"/>
    </source>
</evidence>